<gene>
    <name evidence="1" type="ORF">SLS59_002560</name>
</gene>
<name>A0ABR3RT21_9PLEO</name>
<evidence type="ECO:0000313" key="2">
    <source>
        <dbReference type="Proteomes" id="UP001521222"/>
    </source>
</evidence>
<dbReference type="Proteomes" id="UP001521222">
    <property type="component" value="Unassembled WGS sequence"/>
</dbReference>
<comment type="caution">
    <text evidence="1">The sequence shown here is derived from an EMBL/GenBank/DDBJ whole genome shotgun (WGS) entry which is preliminary data.</text>
</comment>
<sequence length="52" mass="6070">MNHTANADSLEKDMERAEKDVIDWDECRMDIMGIDKNGIDFLKKSGFVDEYE</sequence>
<keyword evidence="2" id="KW-1185">Reference proteome</keyword>
<organism evidence="1 2">
    <name type="scientific">Nothophoma quercina</name>
    <dbReference type="NCBI Taxonomy" id="749835"/>
    <lineage>
        <taxon>Eukaryota</taxon>
        <taxon>Fungi</taxon>
        <taxon>Dikarya</taxon>
        <taxon>Ascomycota</taxon>
        <taxon>Pezizomycotina</taxon>
        <taxon>Dothideomycetes</taxon>
        <taxon>Pleosporomycetidae</taxon>
        <taxon>Pleosporales</taxon>
        <taxon>Pleosporineae</taxon>
        <taxon>Didymellaceae</taxon>
        <taxon>Nothophoma</taxon>
    </lineage>
</organism>
<protein>
    <submittedName>
        <fullName evidence="1">Uncharacterized protein</fullName>
    </submittedName>
</protein>
<proteinExistence type="predicted"/>
<dbReference type="EMBL" id="JAKIXB020000006">
    <property type="protein sequence ID" value="KAL1607591.1"/>
    <property type="molecule type" value="Genomic_DNA"/>
</dbReference>
<evidence type="ECO:0000313" key="1">
    <source>
        <dbReference type="EMBL" id="KAL1607591.1"/>
    </source>
</evidence>
<reference evidence="1 2" key="1">
    <citation type="submission" date="2024-02" db="EMBL/GenBank/DDBJ databases">
        <title>De novo assembly and annotation of 12 fungi associated with fruit tree decline syndrome in Ontario, Canada.</title>
        <authorList>
            <person name="Sulman M."/>
            <person name="Ellouze W."/>
            <person name="Ilyukhin E."/>
        </authorList>
    </citation>
    <scope>NUCLEOTIDE SEQUENCE [LARGE SCALE GENOMIC DNA]</scope>
    <source>
        <strain evidence="1 2">M97-236</strain>
    </source>
</reference>
<accession>A0ABR3RT21</accession>